<reference evidence="8 9" key="1">
    <citation type="journal article" date="2016" name="Nat. Commun.">
        <title>Thousands of microbial genomes shed light on interconnected biogeochemical processes in an aquifer system.</title>
        <authorList>
            <person name="Anantharaman K."/>
            <person name="Brown C.T."/>
            <person name="Hug L.A."/>
            <person name="Sharon I."/>
            <person name="Castelle C.J."/>
            <person name="Probst A.J."/>
            <person name="Thomas B.C."/>
            <person name="Singh A."/>
            <person name="Wilkins M.J."/>
            <person name="Karaoz U."/>
            <person name="Brodie E.L."/>
            <person name="Williams K.H."/>
            <person name="Hubbard S.S."/>
            <person name="Banfield J.F."/>
        </authorList>
    </citation>
    <scope>NUCLEOTIDE SEQUENCE [LARGE SCALE GENOMIC DNA]</scope>
</reference>
<accession>A0A1F8H6B9</accession>
<feature type="domain" description="Gcp-like" evidence="7">
    <location>
        <begin position="37"/>
        <end position="358"/>
    </location>
</feature>
<dbReference type="SUPFAM" id="SSF53067">
    <property type="entry name" value="Actin-like ATPase domain"/>
    <property type="match status" value="1"/>
</dbReference>
<feature type="binding site" evidence="6">
    <location>
        <position position="205"/>
    </location>
    <ligand>
        <name>substrate</name>
    </ligand>
</feature>
<comment type="function">
    <text evidence="6">Required for the formation of a threonylcarbamoyl group on adenosine at position 37 (t(6)A37) in tRNAs that read codons beginning with adenine. Is involved in the transfer of the threonylcarbamoyl moiety of threonylcarbamoyl-AMP (TC-AMP) to the N6 group of A37, together with TsaE and TsaB. TsaD likely plays a direct catalytic role in this reaction.</text>
</comment>
<protein>
    <recommendedName>
        <fullName evidence="6">tRNA N6-adenosine threonylcarbamoyltransferase</fullName>
        <ecNumber evidence="6">2.3.1.234</ecNumber>
    </recommendedName>
    <alternativeName>
        <fullName evidence="6">N6-L-threonylcarbamoyladenine synthase</fullName>
        <shortName evidence="6">t(6)A synthase</shortName>
    </alternativeName>
    <alternativeName>
        <fullName evidence="6">t(6)A37 threonylcarbamoyladenosine biosynthesis protein TsaD</fullName>
    </alternativeName>
    <alternativeName>
        <fullName evidence="6">tRNA threonylcarbamoyladenosine biosynthesis protein TsaD</fullName>
    </alternativeName>
</protein>
<gene>
    <name evidence="6" type="primary">tsaD</name>
    <name evidence="8" type="ORF">A3I92_03045</name>
</gene>
<dbReference type="InterPro" id="IPR022450">
    <property type="entry name" value="TsaD"/>
</dbReference>
<dbReference type="PRINTS" id="PR00789">
    <property type="entry name" value="OSIALOPTASE"/>
</dbReference>
<keyword evidence="1 6" id="KW-0808">Transferase</keyword>
<comment type="cofactor">
    <cofactor evidence="6">
        <name>Fe(2+)</name>
        <dbReference type="ChEBI" id="CHEBI:29033"/>
    </cofactor>
    <text evidence="6">Binds 1 Fe(2+) ion per subunit.</text>
</comment>
<dbReference type="NCBIfam" id="TIGR00329">
    <property type="entry name" value="gcp_kae1"/>
    <property type="match status" value="1"/>
</dbReference>
<dbReference type="InterPro" id="IPR017861">
    <property type="entry name" value="KAE1/TsaD"/>
</dbReference>
<proteinExistence type="inferred from homology"/>
<dbReference type="InterPro" id="IPR043129">
    <property type="entry name" value="ATPase_NBD"/>
</dbReference>
<comment type="similarity">
    <text evidence="6">Belongs to the KAE1 / TsaD family.</text>
</comment>
<feature type="binding site" evidence="6">
    <location>
        <position position="343"/>
    </location>
    <ligand>
        <name>substrate</name>
    </ligand>
</feature>
<dbReference type="InterPro" id="IPR000905">
    <property type="entry name" value="Gcp-like_dom"/>
</dbReference>
<dbReference type="GO" id="GO:0005506">
    <property type="term" value="F:iron ion binding"/>
    <property type="evidence" value="ECO:0007669"/>
    <property type="project" value="UniProtKB-UniRule"/>
</dbReference>
<comment type="caution">
    <text evidence="8">The sequence shown here is derived from an EMBL/GenBank/DDBJ whole genome shotgun (WGS) entry which is preliminary data.</text>
</comment>
<dbReference type="Proteomes" id="UP000177676">
    <property type="component" value="Unassembled WGS sequence"/>
</dbReference>
<feature type="binding site" evidence="6">
    <location>
        <position position="192"/>
    </location>
    <ligand>
        <name>substrate</name>
    </ligand>
</feature>
<dbReference type="HAMAP" id="MF_01445">
    <property type="entry name" value="TsaD"/>
    <property type="match status" value="1"/>
</dbReference>
<keyword evidence="4 6" id="KW-0012">Acyltransferase</keyword>
<dbReference type="EMBL" id="MGKS01000011">
    <property type="protein sequence ID" value="OGN32578.1"/>
    <property type="molecule type" value="Genomic_DNA"/>
</dbReference>
<organism evidence="8 9">
    <name type="scientific">Candidatus Yanofskybacteria bacterium RIFCSPLOWO2_02_FULL_43_10b</name>
    <dbReference type="NCBI Taxonomy" id="1802704"/>
    <lineage>
        <taxon>Bacteria</taxon>
        <taxon>Candidatus Yanofskyibacteriota</taxon>
    </lineage>
</organism>
<evidence type="ECO:0000259" key="7">
    <source>
        <dbReference type="Pfam" id="PF00814"/>
    </source>
</evidence>
<keyword evidence="6" id="KW-0408">Iron</keyword>
<evidence type="ECO:0000256" key="5">
    <source>
        <dbReference type="ARBA" id="ARBA00048117"/>
    </source>
</evidence>
<comment type="subcellular location">
    <subcellularLocation>
        <location evidence="6">Cytoplasm</location>
    </subcellularLocation>
</comment>
<comment type="caution">
    <text evidence="6">Lacks conserved residue(s) required for the propagation of feature annotation.</text>
</comment>
<dbReference type="EC" id="2.3.1.234" evidence="6"/>
<dbReference type="FunFam" id="3.30.420.40:FF:000012">
    <property type="entry name" value="tRNA N6-adenosine threonylcarbamoyltransferase"/>
    <property type="match status" value="1"/>
</dbReference>
<keyword evidence="2 6" id="KW-0819">tRNA processing</keyword>
<feature type="binding site" evidence="6">
    <location>
        <position position="130"/>
    </location>
    <ligand>
        <name>Fe cation</name>
        <dbReference type="ChEBI" id="CHEBI:24875"/>
    </ligand>
</feature>
<name>A0A1F8H6B9_9BACT</name>
<sequence length="381" mass="41704">MKILGIETSCDETSIAVLEVVPSSHKASKDKQKTKVKVLSNTISSQIKIHAKYGGVYPALAAREHAKNIDKVLKLTLKEAGLKSVEEVDLIAVTKGPGLAVALIVGITFAKTLAWKFKKPIAGVNHLEGHIYSNWLPPKDLDYRLLTIDDRLFPALCLIVSGGHTELVLMKDHGKFKIIGETLDDAAGEAFDKIARLLGLGYPGGPLISKEAEKFCKSAIQPTLDPRLLAREFSSGCMADLLQISLPRPMINSKNFDFSFSGLKTAVLYLISRLNLEKPRPGLETGPSRCHLDYLPDDLDEIRPAVALEAQQAIVDVLISKTLRAAKQYKVKSVLLSGGVSANKLLRETMDEKIAKFNKEPPRLNLGGVIFTPPRYSLYLG</sequence>
<evidence type="ECO:0000313" key="9">
    <source>
        <dbReference type="Proteomes" id="UP000177676"/>
    </source>
</evidence>
<dbReference type="NCBIfam" id="TIGR03723">
    <property type="entry name" value="T6A_TsaD_YgjD"/>
    <property type="match status" value="1"/>
</dbReference>
<evidence type="ECO:0000256" key="1">
    <source>
        <dbReference type="ARBA" id="ARBA00022679"/>
    </source>
</evidence>
<dbReference type="Gene3D" id="3.30.420.40">
    <property type="match status" value="2"/>
</dbReference>
<dbReference type="GO" id="GO:0002949">
    <property type="term" value="P:tRNA threonylcarbamoyladenosine modification"/>
    <property type="evidence" value="ECO:0007669"/>
    <property type="project" value="UniProtKB-UniRule"/>
</dbReference>
<dbReference type="Pfam" id="PF00814">
    <property type="entry name" value="TsaD"/>
    <property type="match status" value="1"/>
</dbReference>
<dbReference type="AlphaFoldDB" id="A0A1F8H6B9"/>
<keyword evidence="3 6" id="KW-0479">Metal-binding</keyword>
<evidence type="ECO:0000256" key="4">
    <source>
        <dbReference type="ARBA" id="ARBA00023315"/>
    </source>
</evidence>
<evidence type="ECO:0000256" key="2">
    <source>
        <dbReference type="ARBA" id="ARBA00022694"/>
    </source>
</evidence>
<keyword evidence="6" id="KW-0963">Cytoplasm</keyword>
<evidence type="ECO:0000313" key="8">
    <source>
        <dbReference type="EMBL" id="OGN32578.1"/>
    </source>
</evidence>
<dbReference type="PANTHER" id="PTHR11735">
    <property type="entry name" value="TRNA N6-ADENOSINE THREONYLCARBAMOYLTRANSFERASE"/>
    <property type="match status" value="1"/>
</dbReference>
<dbReference type="PANTHER" id="PTHR11735:SF6">
    <property type="entry name" value="TRNA N6-ADENOSINE THREONYLCARBAMOYLTRANSFERASE, MITOCHONDRIAL"/>
    <property type="match status" value="1"/>
</dbReference>
<feature type="binding site" evidence="6">
    <location>
        <begin position="159"/>
        <end position="163"/>
    </location>
    <ligand>
        <name>substrate</name>
    </ligand>
</feature>
<dbReference type="GO" id="GO:0005737">
    <property type="term" value="C:cytoplasm"/>
    <property type="evidence" value="ECO:0007669"/>
    <property type="project" value="UniProtKB-SubCell"/>
</dbReference>
<comment type="catalytic activity">
    <reaction evidence="5 6">
        <text>L-threonylcarbamoyladenylate + adenosine(37) in tRNA = N(6)-L-threonylcarbamoyladenosine(37) in tRNA + AMP + H(+)</text>
        <dbReference type="Rhea" id="RHEA:37059"/>
        <dbReference type="Rhea" id="RHEA-COMP:10162"/>
        <dbReference type="Rhea" id="RHEA-COMP:10163"/>
        <dbReference type="ChEBI" id="CHEBI:15378"/>
        <dbReference type="ChEBI" id="CHEBI:73682"/>
        <dbReference type="ChEBI" id="CHEBI:74411"/>
        <dbReference type="ChEBI" id="CHEBI:74418"/>
        <dbReference type="ChEBI" id="CHEBI:456215"/>
        <dbReference type="EC" id="2.3.1.234"/>
    </reaction>
</comment>
<feature type="binding site" evidence="6">
    <location>
        <position position="126"/>
    </location>
    <ligand>
        <name>Fe cation</name>
        <dbReference type="ChEBI" id="CHEBI:24875"/>
    </ligand>
</feature>
<feature type="binding site" evidence="6">
    <location>
        <position position="213"/>
    </location>
    <ligand>
        <name>substrate</name>
    </ligand>
</feature>
<evidence type="ECO:0000256" key="6">
    <source>
        <dbReference type="HAMAP-Rule" id="MF_01445"/>
    </source>
</evidence>
<evidence type="ECO:0000256" key="3">
    <source>
        <dbReference type="ARBA" id="ARBA00022723"/>
    </source>
</evidence>
<dbReference type="GO" id="GO:0061711">
    <property type="term" value="F:tRNA N(6)-L-threonylcarbamoyladenine synthase activity"/>
    <property type="evidence" value="ECO:0007669"/>
    <property type="project" value="UniProtKB-EC"/>
</dbReference>